<comment type="caution">
    <text evidence="3">The sequence shown here is derived from an EMBL/GenBank/DDBJ whole genome shotgun (WGS) entry which is preliminary data.</text>
</comment>
<dbReference type="AlphaFoldDB" id="A0AAD7EXB8"/>
<gene>
    <name evidence="3" type="ORF">DFH08DRAFT_991713</name>
</gene>
<feature type="coiled-coil region" evidence="1">
    <location>
        <begin position="104"/>
        <end position="131"/>
    </location>
</feature>
<proteinExistence type="predicted"/>
<accession>A0AAD7EXB8</accession>
<dbReference type="Proteomes" id="UP001218218">
    <property type="component" value="Unassembled WGS sequence"/>
</dbReference>
<dbReference type="EMBL" id="JARIHO010000012">
    <property type="protein sequence ID" value="KAJ7352710.1"/>
    <property type="molecule type" value="Genomic_DNA"/>
</dbReference>
<evidence type="ECO:0000313" key="4">
    <source>
        <dbReference type="Proteomes" id="UP001218218"/>
    </source>
</evidence>
<feature type="compositionally biased region" description="Basic and acidic residues" evidence="2">
    <location>
        <begin position="270"/>
        <end position="292"/>
    </location>
</feature>
<keyword evidence="1" id="KW-0175">Coiled coil</keyword>
<reference evidence="3" key="1">
    <citation type="submission" date="2023-03" db="EMBL/GenBank/DDBJ databases">
        <title>Massive genome expansion in bonnet fungi (Mycena s.s.) driven by repeated elements and novel gene families across ecological guilds.</title>
        <authorList>
            <consortium name="Lawrence Berkeley National Laboratory"/>
            <person name="Harder C.B."/>
            <person name="Miyauchi S."/>
            <person name="Viragh M."/>
            <person name="Kuo A."/>
            <person name="Thoen E."/>
            <person name="Andreopoulos B."/>
            <person name="Lu D."/>
            <person name="Skrede I."/>
            <person name="Drula E."/>
            <person name="Henrissat B."/>
            <person name="Morin E."/>
            <person name="Kohler A."/>
            <person name="Barry K."/>
            <person name="LaButti K."/>
            <person name="Morin E."/>
            <person name="Salamov A."/>
            <person name="Lipzen A."/>
            <person name="Mereny Z."/>
            <person name="Hegedus B."/>
            <person name="Baldrian P."/>
            <person name="Stursova M."/>
            <person name="Weitz H."/>
            <person name="Taylor A."/>
            <person name="Grigoriev I.V."/>
            <person name="Nagy L.G."/>
            <person name="Martin F."/>
            <person name="Kauserud H."/>
        </authorList>
    </citation>
    <scope>NUCLEOTIDE SEQUENCE</scope>
    <source>
        <strain evidence="3">CBHHK002</strain>
    </source>
</reference>
<keyword evidence="4" id="KW-1185">Reference proteome</keyword>
<evidence type="ECO:0000256" key="1">
    <source>
        <dbReference type="SAM" id="Coils"/>
    </source>
</evidence>
<feature type="region of interest" description="Disordered" evidence="2">
    <location>
        <begin position="258"/>
        <end position="297"/>
    </location>
</feature>
<evidence type="ECO:0000256" key="2">
    <source>
        <dbReference type="SAM" id="MobiDB-lite"/>
    </source>
</evidence>
<evidence type="ECO:0000313" key="3">
    <source>
        <dbReference type="EMBL" id="KAJ7352710.1"/>
    </source>
</evidence>
<name>A0AAD7EXB8_9AGAR</name>
<organism evidence="3 4">
    <name type="scientific">Mycena albidolilacea</name>
    <dbReference type="NCBI Taxonomy" id="1033008"/>
    <lineage>
        <taxon>Eukaryota</taxon>
        <taxon>Fungi</taxon>
        <taxon>Dikarya</taxon>
        <taxon>Basidiomycota</taxon>
        <taxon>Agaricomycotina</taxon>
        <taxon>Agaricomycetes</taxon>
        <taxon>Agaricomycetidae</taxon>
        <taxon>Agaricales</taxon>
        <taxon>Marasmiineae</taxon>
        <taxon>Mycenaceae</taxon>
        <taxon>Mycena</taxon>
    </lineage>
</organism>
<protein>
    <submittedName>
        <fullName evidence="3">Uncharacterized protein</fullName>
    </submittedName>
</protein>
<sequence length="390" mass="42279">MVNCSLSARRKTCTSLPRSNLNYVETSIPRLPSQNHMHTNTGSPTVLQTTIQKLISSVSVDLVPVEDLSAPTRRIDTPANVLGEFAALLRRLRPAVTELAQKNTNQGQTVVEDLKRELQSLTENREEAWSQDRPDDFFNAAAHTASSFEKHSRALVQTIADSALATACEVLGSVRETEVGAPIMSGGVALPGHIGGALRFGCVLGDSEWEEREHYNLKIGNVSGEYPLFYPGCCSRAVGGTGGADGIGFETGGKGGTGKGPVISAGRKRSYGDKISGRGRECEVGAGHERPKPISRQPALADSVDCVDEALTTALIPDQCRMEWIVLDSNLTEPESEFDLTPTPVLIKCKDELEITLEKILLANYQNRKNGTLLKRWGRVRTLWPSLGVD</sequence>